<dbReference type="SUPFAM" id="SSF46785">
    <property type="entry name" value="Winged helix' DNA-binding domain"/>
    <property type="match status" value="1"/>
</dbReference>
<keyword evidence="1" id="KW-0805">Transcription regulation</keyword>
<dbReference type="InterPro" id="IPR011711">
    <property type="entry name" value="GntR_C"/>
</dbReference>
<evidence type="ECO:0000256" key="3">
    <source>
        <dbReference type="ARBA" id="ARBA00023163"/>
    </source>
</evidence>
<dbReference type="Pfam" id="PF00392">
    <property type="entry name" value="GntR"/>
    <property type="match status" value="1"/>
</dbReference>
<dbReference type="Gene3D" id="1.10.10.10">
    <property type="entry name" value="Winged helix-like DNA-binding domain superfamily/Winged helix DNA-binding domain"/>
    <property type="match status" value="1"/>
</dbReference>
<dbReference type="GO" id="GO:0003677">
    <property type="term" value="F:DNA binding"/>
    <property type="evidence" value="ECO:0007669"/>
    <property type="project" value="UniProtKB-KW"/>
</dbReference>
<dbReference type="SUPFAM" id="SSF48008">
    <property type="entry name" value="GntR ligand-binding domain-like"/>
    <property type="match status" value="1"/>
</dbReference>
<organism evidence="5">
    <name type="scientific">freshwater metagenome</name>
    <dbReference type="NCBI Taxonomy" id="449393"/>
    <lineage>
        <taxon>unclassified sequences</taxon>
        <taxon>metagenomes</taxon>
        <taxon>ecological metagenomes</taxon>
    </lineage>
</organism>
<sequence length="222" mass="25061">MRKMLQSDDSSVQQVLAFARAKIINGEYPPNTKLLPKILAEECGTSLIPVREAMRALESDGLVTFIHNRGAWISPISIDDLNDLYSVRIPLEMNAVETAVDLTSEDIKKLHDILDNADAAMNSNNKAEVVKLNKDFHFAIYSHSKSPWRLRLIETLWSHAERYQRFSLDFRKDAADREHHDIVDCLAAHDNRGAAKAMGVHLKTTVELLNESLKKSNISEVV</sequence>
<dbReference type="InterPro" id="IPR036388">
    <property type="entry name" value="WH-like_DNA-bd_sf"/>
</dbReference>
<dbReference type="PANTHER" id="PTHR43537:SF41">
    <property type="entry name" value="TRANSCRIPTIONAL REGULATORY PROTEIN"/>
    <property type="match status" value="1"/>
</dbReference>
<evidence type="ECO:0000259" key="4">
    <source>
        <dbReference type="PROSITE" id="PS50949"/>
    </source>
</evidence>
<dbReference type="SMART" id="SM00345">
    <property type="entry name" value="HTH_GNTR"/>
    <property type="match status" value="1"/>
</dbReference>
<reference evidence="5" key="1">
    <citation type="submission" date="2020-05" db="EMBL/GenBank/DDBJ databases">
        <authorList>
            <person name="Chiriac C."/>
            <person name="Salcher M."/>
            <person name="Ghai R."/>
            <person name="Kavagutti S V."/>
        </authorList>
    </citation>
    <scope>NUCLEOTIDE SEQUENCE</scope>
</reference>
<dbReference type="AlphaFoldDB" id="A0A6J6UNV6"/>
<evidence type="ECO:0000256" key="2">
    <source>
        <dbReference type="ARBA" id="ARBA00023125"/>
    </source>
</evidence>
<feature type="domain" description="HTH gntR-type" evidence="4">
    <location>
        <begin position="9"/>
        <end position="76"/>
    </location>
</feature>
<protein>
    <submittedName>
        <fullName evidence="5">Unannotated protein</fullName>
    </submittedName>
</protein>
<evidence type="ECO:0000256" key="1">
    <source>
        <dbReference type="ARBA" id="ARBA00023015"/>
    </source>
</evidence>
<dbReference type="InterPro" id="IPR000524">
    <property type="entry name" value="Tscrpt_reg_HTH_GntR"/>
</dbReference>
<gene>
    <name evidence="5" type="ORF">UFOPK2855_00627</name>
</gene>
<dbReference type="InterPro" id="IPR036390">
    <property type="entry name" value="WH_DNA-bd_sf"/>
</dbReference>
<proteinExistence type="predicted"/>
<dbReference type="PROSITE" id="PS50949">
    <property type="entry name" value="HTH_GNTR"/>
    <property type="match status" value="1"/>
</dbReference>
<keyword evidence="2" id="KW-0238">DNA-binding</keyword>
<dbReference type="CDD" id="cd07377">
    <property type="entry name" value="WHTH_GntR"/>
    <property type="match status" value="1"/>
</dbReference>
<dbReference type="Pfam" id="PF07729">
    <property type="entry name" value="FCD"/>
    <property type="match status" value="1"/>
</dbReference>
<name>A0A6J6UNV6_9ZZZZ</name>
<dbReference type="GO" id="GO:0003700">
    <property type="term" value="F:DNA-binding transcription factor activity"/>
    <property type="evidence" value="ECO:0007669"/>
    <property type="project" value="InterPro"/>
</dbReference>
<dbReference type="Gene3D" id="1.20.120.530">
    <property type="entry name" value="GntR ligand-binding domain-like"/>
    <property type="match status" value="1"/>
</dbReference>
<accession>A0A6J6UNV6</accession>
<dbReference type="PANTHER" id="PTHR43537">
    <property type="entry name" value="TRANSCRIPTIONAL REGULATOR, GNTR FAMILY"/>
    <property type="match status" value="1"/>
</dbReference>
<dbReference type="InterPro" id="IPR008920">
    <property type="entry name" value="TF_FadR/GntR_C"/>
</dbReference>
<dbReference type="EMBL" id="CAEZZK010000106">
    <property type="protein sequence ID" value="CAB4760239.1"/>
    <property type="molecule type" value="Genomic_DNA"/>
</dbReference>
<keyword evidence="3" id="KW-0804">Transcription</keyword>
<evidence type="ECO:0000313" key="5">
    <source>
        <dbReference type="EMBL" id="CAB4760239.1"/>
    </source>
</evidence>
<dbReference type="SMART" id="SM00895">
    <property type="entry name" value="FCD"/>
    <property type="match status" value="1"/>
</dbReference>